<name>A0ABY2WLD3_9FLAO</name>
<keyword evidence="2" id="KW-1185">Reference proteome</keyword>
<evidence type="ECO:0000313" key="2">
    <source>
        <dbReference type="Proteomes" id="UP000751614"/>
    </source>
</evidence>
<accession>A0ABY2WLD3</accession>
<evidence type="ECO:0008006" key="3">
    <source>
        <dbReference type="Google" id="ProtNLM"/>
    </source>
</evidence>
<evidence type="ECO:0000313" key="1">
    <source>
        <dbReference type="EMBL" id="TMU55659.1"/>
    </source>
</evidence>
<reference evidence="1 2" key="1">
    <citation type="submission" date="2019-05" db="EMBL/GenBank/DDBJ databases">
        <title>Flagellimonas sp. AsT0115, sp. nov., isolated from a marine red algae, Asparagopsis taxiformis.</title>
        <authorList>
            <person name="Kim J."/>
            <person name="Jeong S.E."/>
            <person name="Jeon C.O."/>
        </authorList>
    </citation>
    <scope>NUCLEOTIDE SEQUENCE [LARGE SCALE GENOMIC DNA]</scope>
    <source>
        <strain evidence="1 2">AsT0115</strain>
    </source>
</reference>
<dbReference type="Gene3D" id="2.180.10.10">
    <property type="entry name" value="RHS repeat-associated core"/>
    <property type="match status" value="1"/>
</dbReference>
<dbReference type="Pfam" id="PF05593">
    <property type="entry name" value="RHS_repeat"/>
    <property type="match status" value="1"/>
</dbReference>
<dbReference type="Proteomes" id="UP000751614">
    <property type="component" value="Unassembled WGS sequence"/>
</dbReference>
<gene>
    <name evidence="1" type="ORF">FGG15_15960</name>
</gene>
<dbReference type="RefSeq" id="WP_138838035.1">
    <property type="nucleotide sequence ID" value="NZ_VCNI01000002.1"/>
</dbReference>
<protein>
    <recommendedName>
        <fullName evidence="3">YD repeat-containing protein</fullName>
    </recommendedName>
</protein>
<dbReference type="InterPro" id="IPR031325">
    <property type="entry name" value="RHS_repeat"/>
</dbReference>
<comment type="caution">
    <text evidence="1">The sequence shown here is derived from an EMBL/GenBank/DDBJ whole genome shotgun (WGS) entry which is preliminary data.</text>
</comment>
<organism evidence="1 2">
    <name type="scientific">Flagellimonas algicola</name>
    <dbReference type="NCBI Taxonomy" id="2583815"/>
    <lineage>
        <taxon>Bacteria</taxon>
        <taxon>Pseudomonadati</taxon>
        <taxon>Bacteroidota</taxon>
        <taxon>Flavobacteriia</taxon>
        <taxon>Flavobacteriales</taxon>
        <taxon>Flavobacteriaceae</taxon>
        <taxon>Flagellimonas</taxon>
    </lineage>
</organism>
<proteinExistence type="predicted"/>
<dbReference type="EMBL" id="VCNI01000002">
    <property type="protein sequence ID" value="TMU55659.1"/>
    <property type="molecule type" value="Genomic_DNA"/>
</dbReference>
<sequence length="1194" mass="134314">MKLKIELHRIMSGIAMVLLFGNAIAQNDLDDYLQKYPTEPRMTSFDTYGSFSPPSSYGVIPISIPLMTLSTRDLQIPVYLSYDSGAGIPVNQRSSEIGLGWSLNINNFYIEATINDDPDWFAHNAQTQYNDIETRKNSNDINEISGLYFQIKNTIMGEDITAADFGLDEYRYNFNGHSGNFLFDELGEIINLSTSNSDLTIIKDTNGFTVWDSRGYTYSFTKVIDYEDPNENKLFRRRWLLEKIKHPNQEEVIFTYTNGSSETGSVIVLSETNSTTRQLHHIEEIINPPGATGLRPPAMEYPPNSSIISHEMSYVKSIEFANGKLEIDYALNSMGKLMLSKLNLFGKSAANYIKVKAVQLNNVNYYVGQDSGSSTLVNRAPKLEEVAFLDENDLEVNKYQLFYNPGEIPSRSSAKKDYWGYYAGPNAGTIPDFTYYHDNQSFSLGNGSREPIFSYTQNGILNKIVYPTGGYTEFSYEPNYYYIETTTTGSSIVQKDIDLTAIGANPDSGGNWVATPEASTTFNLSYGQVSSPGGITVTYSGSRYTPESPQAALPYIRVTTPSDGLFNNVYSNVFHIPTERESGTFHITNIKTGEYKATAYVGNSTLDPNDPQPHIFGTAAVELSLSWSEYVDNGGVTEEKLMTGGGLRIKEIKSYDGNSTTPSRIQKFNYGSKTVENQEVGSFLGVHTQQNIVNPINGLQDEDHMIAHFLTLKEYDLKHGSSTEFGGCIFSETYGSKSLQISSEPQFPIQFNGSSVHYDKVIISSVDSSNQAFGKTEYFYSSPKPKKIYNLNGNWDDQSSSAEKDIASYSPYAKVHLKEEIHFNDNNDTIQSKKYNYITTNLKPLHRLKLALSDRNTNISGCYISTAAVERAFINDNLRYYTYYEPLEIDKLFSVEEKNYLGNTTLSTSTNNWYTSNNSFRVAKTSSTNSKEEVVITKMYYPDDISFDTDLGEPYLTPTEKAAIDKLKTDDLHRLSETVQTETYKDLNKDGVADPTELLGLSRTYFKEWHPNIVSAESVHTLKTAYSGNNQLQKRIQFHSYDTHANILDISKSGEAHIYTVWGYNHEYPIARIENLQEGQITTAIQHRIDAAIVASDEDDDRTLDSTDGQGNKVYVGKEGELREALSELRNDPALAETQITTYTYDPTIGVTSITDPRGYTIYYEYDSFNRLKEVKDANGNLVTDYKYNYRSQN</sequence>